<evidence type="ECO:0000256" key="3">
    <source>
        <dbReference type="ARBA" id="ARBA00022676"/>
    </source>
</evidence>
<reference evidence="9" key="2">
    <citation type="submission" date="2019-09" db="UniProtKB">
        <authorList>
            <consortium name="WormBaseParasite"/>
        </authorList>
    </citation>
    <scope>IDENTIFICATION</scope>
</reference>
<dbReference type="SUPFAM" id="SSF53756">
    <property type="entry name" value="UDP-Glycosyltransferase/glycogen phosphorylase"/>
    <property type="match status" value="1"/>
</dbReference>
<evidence type="ECO:0000313" key="8">
    <source>
        <dbReference type="Proteomes" id="UP000050761"/>
    </source>
</evidence>
<keyword evidence="3" id="KW-0328">Glycosyltransferase</keyword>
<dbReference type="EC" id="2.4.1.17" evidence="2"/>
<comment type="similarity">
    <text evidence="1">Belongs to the UDP-glycosyltransferase family.</text>
</comment>
<proteinExistence type="inferred from homology"/>
<name>A0A183GUX7_HELPZ</name>
<evidence type="ECO:0000256" key="4">
    <source>
        <dbReference type="ARBA" id="ARBA00022679"/>
    </source>
</evidence>
<evidence type="ECO:0000256" key="2">
    <source>
        <dbReference type="ARBA" id="ARBA00012544"/>
    </source>
</evidence>
<evidence type="ECO:0000313" key="7">
    <source>
        <dbReference type="EMBL" id="VDP57887.1"/>
    </source>
</evidence>
<dbReference type="PANTHER" id="PTHR48043">
    <property type="entry name" value="EG:EG0003.4 PROTEIN-RELATED"/>
    <property type="match status" value="1"/>
</dbReference>
<dbReference type="InterPro" id="IPR002213">
    <property type="entry name" value="UDP_glucos_trans"/>
</dbReference>
<dbReference type="InterPro" id="IPR050271">
    <property type="entry name" value="UDP-glycosyltransferase"/>
</dbReference>
<dbReference type="Proteomes" id="UP000050761">
    <property type="component" value="Unassembled WGS sequence"/>
</dbReference>
<dbReference type="Pfam" id="PF00201">
    <property type="entry name" value="UDPGT"/>
    <property type="match status" value="1"/>
</dbReference>
<evidence type="ECO:0000256" key="1">
    <source>
        <dbReference type="ARBA" id="ARBA00009995"/>
    </source>
</evidence>
<comment type="catalytic activity">
    <reaction evidence="6">
        <text>glucuronate acceptor + UDP-alpha-D-glucuronate = acceptor beta-D-glucuronoside + UDP + H(+)</text>
        <dbReference type="Rhea" id="RHEA:21032"/>
        <dbReference type="ChEBI" id="CHEBI:15378"/>
        <dbReference type="ChEBI" id="CHEBI:58052"/>
        <dbReference type="ChEBI" id="CHEBI:58223"/>
        <dbReference type="ChEBI" id="CHEBI:132367"/>
        <dbReference type="ChEBI" id="CHEBI:132368"/>
        <dbReference type="EC" id="2.4.1.17"/>
    </reaction>
</comment>
<sequence>MCRVHEILGESEKVGYNKRVAETLARAGHDVTVVLIQTIEGTDKDVAFASDIRVVPVNASTGVTKDDMEGFQRLSVFGDLQMWDPAARQHWQLFMNSLIEGCRMTVQNKQFMNWLAEEKFDIAFSHMYNTCPIALIHAAKIPTWIWLLRLHPRVPADRLIFMSVLLDLDIISMLENRSKRNIVPRKPA</sequence>
<evidence type="ECO:0000256" key="5">
    <source>
        <dbReference type="ARBA" id="ARBA00022729"/>
    </source>
</evidence>
<evidence type="ECO:0000256" key="6">
    <source>
        <dbReference type="ARBA" id="ARBA00047475"/>
    </source>
</evidence>
<dbReference type="OrthoDB" id="5808175at2759"/>
<accession>A0A3P8E1G8</accession>
<evidence type="ECO:0000313" key="9">
    <source>
        <dbReference type="WBParaSite" id="HPBE_0002649701-mRNA-1"/>
    </source>
</evidence>
<dbReference type="WBParaSite" id="HPBE_0002649701-mRNA-1">
    <property type="protein sequence ID" value="HPBE_0002649701-mRNA-1"/>
    <property type="gene ID" value="HPBE_0002649701"/>
</dbReference>
<protein>
    <recommendedName>
        <fullName evidence="2">glucuronosyltransferase</fullName>
        <ecNumber evidence="2">2.4.1.17</ecNumber>
    </recommendedName>
</protein>
<accession>A0A183GUX7</accession>
<dbReference type="AlphaFoldDB" id="A0A183GUX7"/>
<gene>
    <name evidence="7" type="ORF">HPBE_LOCUS26496</name>
</gene>
<keyword evidence="4" id="KW-0808">Transferase</keyword>
<keyword evidence="5" id="KW-0732">Signal</keyword>
<reference evidence="7 8" key="1">
    <citation type="submission" date="2018-11" db="EMBL/GenBank/DDBJ databases">
        <authorList>
            <consortium name="Pathogen Informatics"/>
        </authorList>
    </citation>
    <scope>NUCLEOTIDE SEQUENCE [LARGE SCALE GENOMIC DNA]</scope>
</reference>
<dbReference type="EMBL" id="UZAH01040101">
    <property type="protein sequence ID" value="VDP57887.1"/>
    <property type="molecule type" value="Genomic_DNA"/>
</dbReference>
<dbReference type="GO" id="GO:0015020">
    <property type="term" value="F:glucuronosyltransferase activity"/>
    <property type="evidence" value="ECO:0007669"/>
    <property type="project" value="UniProtKB-EC"/>
</dbReference>
<keyword evidence="8" id="KW-1185">Reference proteome</keyword>
<dbReference type="PANTHER" id="PTHR48043:SF145">
    <property type="entry name" value="FI06409P-RELATED"/>
    <property type="match status" value="1"/>
</dbReference>
<organism evidence="8 9">
    <name type="scientific">Heligmosomoides polygyrus</name>
    <name type="common">Parasitic roundworm</name>
    <dbReference type="NCBI Taxonomy" id="6339"/>
    <lineage>
        <taxon>Eukaryota</taxon>
        <taxon>Metazoa</taxon>
        <taxon>Ecdysozoa</taxon>
        <taxon>Nematoda</taxon>
        <taxon>Chromadorea</taxon>
        <taxon>Rhabditida</taxon>
        <taxon>Rhabditina</taxon>
        <taxon>Rhabditomorpha</taxon>
        <taxon>Strongyloidea</taxon>
        <taxon>Heligmosomidae</taxon>
        <taxon>Heligmosomoides</taxon>
    </lineage>
</organism>